<dbReference type="InterPro" id="IPR022775">
    <property type="entry name" value="AP_mu_sigma_su"/>
</dbReference>
<name>A0AA88L6B3_ARTSF</name>
<dbReference type="InterPro" id="IPR039652">
    <property type="entry name" value="Coatomer_zeta"/>
</dbReference>
<comment type="subcellular location">
    <subcellularLocation>
        <location evidence="12">Cytoplasm</location>
    </subcellularLocation>
    <subcellularLocation>
        <location evidence="1 12">Golgi apparatus membrane</location>
        <topology evidence="1 12">Peripheral membrane protein</topology>
        <orientation evidence="1 12">Cytoplasmic side</orientation>
    </subcellularLocation>
    <subcellularLocation>
        <location evidence="12">Cytoplasmic vesicle</location>
        <location evidence="12">COPI-coated vesicle membrane</location>
        <topology evidence="12">Peripheral membrane protein</topology>
        <orientation evidence="12">Cytoplasmic side</orientation>
    </subcellularLocation>
</comment>
<protein>
    <recommendedName>
        <fullName evidence="12">Coatomer subunit zeta</fullName>
    </recommendedName>
</protein>
<dbReference type="Proteomes" id="UP001187531">
    <property type="component" value="Unassembled WGS sequence"/>
</dbReference>
<dbReference type="PANTHER" id="PTHR11043:SF0">
    <property type="entry name" value="COATOMER SUBUNIT ZETA"/>
    <property type="match status" value="1"/>
</dbReference>
<evidence type="ECO:0000313" key="14">
    <source>
        <dbReference type="EMBL" id="KAK2709590.1"/>
    </source>
</evidence>
<evidence type="ECO:0000256" key="9">
    <source>
        <dbReference type="ARBA" id="ARBA00023136"/>
    </source>
</evidence>
<evidence type="ECO:0000313" key="15">
    <source>
        <dbReference type="Proteomes" id="UP001187531"/>
    </source>
</evidence>
<evidence type="ECO:0000256" key="6">
    <source>
        <dbReference type="ARBA" id="ARBA00022892"/>
    </source>
</evidence>
<evidence type="ECO:0000256" key="4">
    <source>
        <dbReference type="ARBA" id="ARBA00022448"/>
    </source>
</evidence>
<feature type="domain" description="AP complex mu/sigma subunit" evidence="13">
    <location>
        <begin position="8"/>
        <end position="147"/>
    </location>
</feature>
<organism evidence="14 15">
    <name type="scientific">Artemia franciscana</name>
    <name type="common">Brine shrimp</name>
    <name type="synonym">Artemia sanfranciscana</name>
    <dbReference type="NCBI Taxonomy" id="6661"/>
    <lineage>
        <taxon>Eukaryota</taxon>
        <taxon>Metazoa</taxon>
        <taxon>Ecdysozoa</taxon>
        <taxon>Arthropoda</taxon>
        <taxon>Crustacea</taxon>
        <taxon>Branchiopoda</taxon>
        <taxon>Anostraca</taxon>
        <taxon>Artemiidae</taxon>
        <taxon>Artemia</taxon>
    </lineage>
</organism>
<comment type="similarity">
    <text evidence="2 12">Belongs to the adaptor complexes small subunit family.</text>
</comment>
<keyword evidence="8 12" id="KW-0333">Golgi apparatus</keyword>
<evidence type="ECO:0000256" key="10">
    <source>
        <dbReference type="ARBA" id="ARBA00023329"/>
    </source>
</evidence>
<sequence>MEPSMYTVKGIAILDNDGNRLFAKYYDADGLSTFKEQKNFEKKLFSKTSRANSEIIIIDGFTCLYKSNIDLFFYVLGNVNENELLLSNVLNCVYESICLILHKNVEKRNLIDNLDAIMLVIDEIVDKGIILEADPEAIAHKVSIRSEDIPIGEQSVSQVLQTAKEQLKWSLLK</sequence>
<comment type="function">
    <text evidence="11">The coatomer is a cytosolic protein complex that binds to dilysine motifs and reversibly associates with Golgi non-clathrin-coated vesicles, which further mediate biosynthetic protein transport from the ER, via the Golgi up to the trans Golgi network. Coatomer complex is required for budding from Golgi membranes, and is essential for the retrograde Golgi-to-ER transport of dilysine-tagged proteins. The zeta subunit may be involved in regulating the coat assembly and, hence, the rate of biosynthetic protein transport due to its association-dissociation properties with the coatomer complex.</text>
</comment>
<dbReference type="EMBL" id="JAVRJZ010000017">
    <property type="protein sequence ID" value="KAK2709590.1"/>
    <property type="molecule type" value="Genomic_DNA"/>
</dbReference>
<keyword evidence="4 12" id="KW-0813">Transport</keyword>
<evidence type="ECO:0000256" key="7">
    <source>
        <dbReference type="ARBA" id="ARBA00022927"/>
    </source>
</evidence>
<evidence type="ECO:0000256" key="2">
    <source>
        <dbReference type="ARBA" id="ARBA00006972"/>
    </source>
</evidence>
<dbReference type="Pfam" id="PF01217">
    <property type="entry name" value="Clat_adaptor_s"/>
    <property type="match status" value="1"/>
</dbReference>
<evidence type="ECO:0000256" key="8">
    <source>
        <dbReference type="ARBA" id="ARBA00023034"/>
    </source>
</evidence>
<gene>
    <name evidence="14" type="ORF">QYM36_013307</name>
</gene>
<evidence type="ECO:0000256" key="11">
    <source>
        <dbReference type="ARBA" id="ARBA00045555"/>
    </source>
</evidence>
<comment type="subunit">
    <text evidence="3 12">Oligomeric complex that consists of at least the alpha, beta, beta', gamma, delta, epsilon and zeta subunits.</text>
</comment>
<evidence type="ECO:0000256" key="3">
    <source>
        <dbReference type="ARBA" id="ARBA00011775"/>
    </source>
</evidence>
<accession>A0AA88L6B3</accession>
<comment type="caution">
    <text evidence="14">The sequence shown here is derived from an EMBL/GenBank/DDBJ whole genome shotgun (WGS) entry which is preliminary data.</text>
</comment>
<dbReference type="SUPFAM" id="SSF64356">
    <property type="entry name" value="SNARE-like"/>
    <property type="match status" value="1"/>
</dbReference>
<proteinExistence type="inferred from homology"/>
<evidence type="ECO:0000256" key="12">
    <source>
        <dbReference type="RuleBase" id="RU366053"/>
    </source>
</evidence>
<dbReference type="PANTHER" id="PTHR11043">
    <property type="entry name" value="ZETA-COAT PROTEIN"/>
    <property type="match status" value="1"/>
</dbReference>
<dbReference type="FunFam" id="3.30.450.60:FF:000013">
    <property type="entry name" value="Coatomer subunit zeta"/>
    <property type="match status" value="1"/>
</dbReference>
<dbReference type="GO" id="GO:0006890">
    <property type="term" value="P:retrograde vesicle-mediated transport, Golgi to endoplasmic reticulum"/>
    <property type="evidence" value="ECO:0007669"/>
    <property type="project" value="UniProtKB-UniRule"/>
</dbReference>
<dbReference type="InterPro" id="IPR011012">
    <property type="entry name" value="Longin-like_dom_sf"/>
</dbReference>
<reference evidence="14" key="1">
    <citation type="submission" date="2023-07" db="EMBL/GenBank/DDBJ databases">
        <title>Chromosome-level genome assembly of Artemia franciscana.</title>
        <authorList>
            <person name="Jo E."/>
        </authorList>
    </citation>
    <scope>NUCLEOTIDE SEQUENCE</scope>
    <source>
        <tissue evidence="14">Whole body</tissue>
    </source>
</reference>
<dbReference type="GO" id="GO:0000139">
    <property type="term" value="C:Golgi membrane"/>
    <property type="evidence" value="ECO:0007669"/>
    <property type="project" value="UniProtKB-SubCell"/>
</dbReference>
<dbReference type="GO" id="GO:0030126">
    <property type="term" value="C:COPI vesicle coat"/>
    <property type="evidence" value="ECO:0007669"/>
    <property type="project" value="UniProtKB-UniRule"/>
</dbReference>
<evidence type="ECO:0000259" key="13">
    <source>
        <dbReference type="Pfam" id="PF01217"/>
    </source>
</evidence>
<evidence type="ECO:0000256" key="1">
    <source>
        <dbReference type="ARBA" id="ARBA00004255"/>
    </source>
</evidence>
<evidence type="ECO:0000256" key="5">
    <source>
        <dbReference type="ARBA" id="ARBA00022490"/>
    </source>
</evidence>
<keyword evidence="15" id="KW-1185">Reference proteome</keyword>
<dbReference type="CDD" id="cd14829">
    <property type="entry name" value="Zeta-COP"/>
    <property type="match status" value="1"/>
</dbReference>
<dbReference type="Gene3D" id="3.30.450.60">
    <property type="match status" value="1"/>
</dbReference>
<keyword evidence="10 12" id="KW-0968">Cytoplasmic vesicle</keyword>
<dbReference type="GO" id="GO:0006886">
    <property type="term" value="P:intracellular protein transport"/>
    <property type="evidence" value="ECO:0007669"/>
    <property type="project" value="TreeGrafter"/>
</dbReference>
<dbReference type="GO" id="GO:0006891">
    <property type="term" value="P:intra-Golgi vesicle-mediated transport"/>
    <property type="evidence" value="ECO:0007669"/>
    <property type="project" value="TreeGrafter"/>
</dbReference>
<keyword evidence="6 12" id="KW-0931">ER-Golgi transport</keyword>
<keyword evidence="7 12" id="KW-0653">Protein transport</keyword>
<dbReference type="AlphaFoldDB" id="A0AA88L6B3"/>
<keyword evidence="5 12" id="KW-0963">Cytoplasm</keyword>
<keyword evidence="9 12" id="KW-0472">Membrane</keyword>